<evidence type="ECO:0000256" key="1">
    <source>
        <dbReference type="ARBA" id="ARBA00004651"/>
    </source>
</evidence>
<dbReference type="Pfam" id="PF08269">
    <property type="entry name" value="dCache_2"/>
    <property type="match status" value="1"/>
</dbReference>
<feature type="domain" description="PAS" evidence="9">
    <location>
        <begin position="414"/>
        <end position="468"/>
    </location>
</feature>
<dbReference type="GO" id="GO:0005886">
    <property type="term" value="C:plasma membrane"/>
    <property type="evidence" value="ECO:0007669"/>
    <property type="project" value="UniProtKB-SubCell"/>
</dbReference>
<dbReference type="InterPro" id="IPR000014">
    <property type="entry name" value="PAS"/>
</dbReference>
<dbReference type="RefSeq" id="WP_128996915.1">
    <property type="nucleotide sequence ID" value="NZ_PDKN01000009.1"/>
</dbReference>
<dbReference type="PANTHER" id="PTHR45138:SF9">
    <property type="entry name" value="DIGUANYLATE CYCLASE DGCM-RELATED"/>
    <property type="match status" value="1"/>
</dbReference>
<dbReference type="InterPro" id="IPR029787">
    <property type="entry name" value="Nucleotide_cyclase"/>
</dbReference>
<dbReference type="InterPro" id="IPR050469">
    <property type="entry name" value="Diguanylate_Cyclase"/>
</dbReference>
<dbReference type="CDD" id="cd00130">
    <property type="entry name" value="PAS"/>
    <property type="match status" value="1"/>
</dbReference>
<proteinExistence type="predicted"/>
<dbReference type="Pfam" id="PF00990">
    <property type="entry name" value="GGDEF"/>
    <property type="match status" value="1"/>
</dbReference>
<dbReference type="SUPFAM" id="SSF55785">
    <property type="entry name" value="PYP-like sensor domain (PAS domain)"/>
    <property type="match status" value="1"/>
</dbReference>
<feature type="transmembrane region" description="Helical" evidence="8">
    <location>
        <begin position="337"/>
        <end position="358"/>
    </location>
</feature>
<evidence type="ECO:0000256" key="2">
    <source>
        <dbReference type="ARBA" id="ARBA00012528"/>
    </source>
</evidence>
<dbReference type="EC" id="2.7.7.65" evidence="2"/>
<dbReference type="PANTHER" id="PTHR45138">
    <property type="entry name" value="REGULATORY COMPONENTS OF SENSORY TRANSDUCTION SYSTEM"/>
    <property type="match status" value="1"/>
</dbReference>
<dbReference type="InterPro" id="IPR000160">
    <property type="entry name" value="GGDEF_dom"/>
</dbReference>
<dbReference type="OrthoDB" id="5341439at2"/>
<dbReference type="InterPro" id="IPR033480">
    <property type="entry name" value="sCache_2"/>
</dbReference>
<dbReference type="Pfam" id="PF13426">
    <property type="entry name" value="PAS_9"/>
    <property type="match status" value="1"/>
</dbReference>
<dbReference type="InterPro" id="IPR004010">
    <property type="entry name" value="Double_Cache_2"/>
</dbReference>
<comment type="caution">
    <text evidence="11">The sequence shown here is derived from an EMBL/GenBank/DDBJ whole genome shotgun (WGS) entry which is preliminary data.</text>
</comment>
<evidence type="ECO:0000259" key="10">
    <source>
        <dbReference type="PROSITE" id="PS50887"/>
    </source>
</evidence>
<evidence type="ECO:0000256" key="3">
    <source>
        <dbReference type="ARBA" id="ARBA00022475"/>
    </source>
</evidence>
<dbReference type="GO" id="GO:0043709">
    <property type="term" value="P:cell adhesion involved in single-species biofilm formation"/>
    <property type="evidence" value="ECO:0007669"/>
    <property type="project" value="TreeGrafter"/>
</dbReference>
<dbReference type="SUPFAM" id="SSF55073">
    <property type="entry name" value="Nucleotide cyclase"/>
    <property type="match status" value="1"/>
</dbReference>
<dbReference type="CDD" id="cd01949">
    <property type="entry name" value="GGDEF"/>
    <property type="match status" value="1"/>
</dbReference>
<comment type="catalytic activity">
    <reaction evidence="7">
        <text>2 GTP = 3',3'-c-di-GMP + 2 diphosphate</text>
        <dbReference type="Rhea" id="RHEA:24898"/>
        <dbReference type="ChEBI" id="CHEBI:33019"/>
        <dbReference type="ChEBI" id="CHEBI:37565"/>
        <dbReference type="ChEBI" id="CHEBI:58805"/>
        <dbReference type="EC" id="2.7.7.65"/>
    </reaction>
</comment>
<name>A0A4Q0XMP7_9BACT</name>
<dbReference type="InterPro" id="IPR043128">
    <property type="entry name" value="Rev_trsase/Diguanyl_cyclase"/>
</dbReference>
<comment type="subcellular location">
    <subcellularLocation>
        <location evidence="1">Cell membrane</location>
        <topology evidence="1">Multi-pass membrane protein</topology>
    </subcellularLocation>
</comment>
<dbReference type="Gene3D" id="3.30.70.270">
    <property type="match status" value="1"/>
</dbReference>
<accession>A0A4Q0XMP7</accession>
<evidence type="ECO:0000313" key="12">
    <source>
        <dbReference type="Proteomes" id="UP000290657"/>
    </source>
</evidence>
<dbReference type="NCBIfam" id="TIGR00254">
    <property type="entry name" value="GGDEF"/>
    <property type="match status" value="1"/>
</dbReference>
<feature type="transmembrane region" description="Helical" evidence="8">
    <location>
        <begin position="6"/>
        <end position="29"/>
    </location>
</feature>
<dbReference type="GO" id="GO:0052621">
    <property type="term" value="F:diguanylate cyclase activity"/>
    <property type="evidence" value="ECO:0007669"/>
    <property type="project" value="UniProtKB-EC"/>
</dbReference>
<dbReference type="PROSITE" id="PS50887">
    <property type="entry name" value="GGDEF"/>
    <property type="match status" value="1"/>
</dbReference>
<keyword evidence="3" id="KW-1003">Cell membrane</keyword>
<dbReference type="Proteomes" id="UP000290657">
    <property type="component" value="Unassembled WGS sequence"/>
</dbReference>
<dbReference type="SMART" id="SM01049">
    <property type="entry name" value="Cache_2"/>
    <property type="match status" value="1"/>
</dbReference>
<sequence>MKLSKLIFQSIFWVAFISIFIVITSSIFFQYRDFQAEKTNLKEQFMTQNKELIKNEVNKVITYIEYQHNRYYSEVKERLSQRVNDAYNIAMAIYNQNKNSMSKEEIQYLIVTALQNISFSNHRSYYFINSNQGDAILYNTQSKLGKNENIWQLQDKNGTLFIQKQANIARSLKSGFVKNYFVKPDQKMGQEYPKLSYVKLFEPYDWHIGMGEYIDDMQERLEENMLEWISTIRFGNQGYIYVNTLDGHALVFNGQKLEKPKYWGSDPVFKKEVDAALNKENHYFYYKFRKLDSMELSNKLGYVVLFDDFQWLIGSGIYIDEITLTLEKKREELNRSIVYQILFFIFISIILTATVYYLSKRIQKFLDSSVNYMKYTFDKASKEYYEVNTEKITFKEFQALAKSLNKTLKSREEVQKKLRNYLKIVDANVITFSIDKKGFITEASKAMCKVSSYTYDELVGQHFTVLFDTQSETVLFKEIWRYIKRVHGWSGEIQNVDKKGEVYWLKTYIHANFKDKEVIDYTIIAEDITDKKRVEHLSITDGLTQLFNRRYFNEKMHSEINRVKRSKSCLAFMMIDVDYFKMYNDTYGHLEGDEVLKEVANVLRHFTKRSTDFAFRLGGEEFGLLFECERVNSAEGYANTIKESIENLKIKHRHSHKGYVTVSIGLVIKQYNEIQGSNEFYKCADKALYEAKQLGRNQVIMDV</sequence>
<dbReference type="NCBIfam" id="TIGR00229">
    <property type="entry name" value="sensory_box"/>
    <property type="match status" value="1"/>
</dbReference>
<evidence type="ECO:0000256" key="8">
    <source>
        <dbReference type="SAM" id="Phobius"/>
    </source>
</evidence>
<evidence type="ECO:0000259" key="9">
    <source>
        <dbReference type="PROSITE" id="PS50112"/>
    </source>
</evidence>
<keyword evidence="5 8" id="KW-1133">Transmembrane helix</keyword>
<dbReference type="SMART" id="SM00267">
    <property type="entry name" value="GGDEF"/>
    <property type="match status" value="1"/>
</dbReference>
<dbReference type="PROSITE" id="PS50112">
    <property type="entry name" value="PAS"/>
    <property type="match status" value="1"/>
</dbReference>
<evidence type="ECO:0000256" key="5">
    <source>
        <dbReference type="ARBA" id="ARBA00022989"/>
    </source>
</evidence>
<dbReference type="GO" id="GO:1902201">
    <property type="term" value="P:negative regulation of bacterial-type flagellum-dependent cell motility"/>
    <property type="evidence" value="ECO:0007669"/>
    <property type="project" value="TreeGrafter"/>
</dbReference>
<evidence type="ECO:0000256" key="4">
    <source>
        <dbReference type="ARBA" id="ARBA00022692"/>
    </source>
</evidence>
<keyword evidence="12" id="KW-1185">Reference proteome</keyword>
<gene>
    <name evidence="11" type="ORF">CRV04_11060</name>
</gene>
<dbReference type="AlphaFoldDB" id="A0A4Q0XMP7"/>
<organism evidence="11 12">
    <name type="scientific">Candidatus Marinarcus aquaticus</name>
    <dbReference type="NCBI Taxonomy" id="2044504"/>
    <lineage>
        <taxon>Bacteria</taxon>
        <taxon>Pseudomonadati</taxon>
        <taxon>Campylobacterota</taxon>
        <taxon>Epsilonproteobacteria</taxon>
        <taxon>Campylobacterales</taxon>
        <taxon>Arcobacteraceae</taxon>
        <taxon>Candidatus Marinarcus</taxon>
    </lineage>
</organism>
<feature type="domain" description="GGDEF" evidence="10">
    <location>
        <begin position="568"/>
        <end position="703"/>
    </location>
</feature>
<evidence type="ECO:0000256" key="6">
    <source>
        <dbReference type="ARBA" id="ARBA00023136"/>
    </source>
</evidence>
<reference evidence="11 12" key="1">
    <citation type="submission" date="2017-10" db="EMBL/GenBank/DDBJ databases">
        <title>Genomics of the genus Arcobacter.</title>
        <authorList>
            <person name="Perez-Cataluna A."/>
            <person name="Figueras M.J."/>
        </authorList>
    </citation>
    <scope>NUCLEOTIDE SEQUENCE [LARGE SCALE GENOMIC DNA]</scope>
    <source>
        <strain evidence="11 12">CECT 8987</strain>
    </source>
</reference>
<protein>
    <recommendedName>
        <fullName evidence="2">diguanylate cyclase</fullName>
        <ecNumber evidence="2">2.7.7.65</ecNumber>
    </recommendedName>
</protein>
<keyword evidence="6 8" id="KW-0472">Membrane</keyword>
<evidence type="ECO:0000313" key="11">
    <source>
        <dbReference type="EMBL" id="RXJ54568.1"/>
    </source>
</evidence>
<dbReference type="EMBL" id="PDKN01000009">
    <property type="protein sequence ID" value="RXJ54568.1"/>
    <property type="molecule type" value="Genomic_DNA"/>
</dbReference>
<dbReference type="FunFam" id="3.30.70.270:FF:000001">
    <property type="entry name" value="Diguanylate cyclase domain protein"/>
    <property type="match status" value="1"/>
</dbReference>
<evidence type="ECO:0000256" key="7">
    <source>
        <dbReference type="ARBA" id="ARBA00034247"/>
    </source>
</evidence>
<dbReference type="Gene3D" id="3.30.450.20">
    <property type="entry name" value="PAS domain"/>
    <property type="match status" value="3"/>
</dbReference>
<dbReference type="InterPro" id="IPR035965">
    <property type="entry name" value="PAS-like_dom_sf"/>
</dbReference>
<keyword evidence="4 8" id="KW-0812">Transmembrane</keyword>